<dbReference type="GO" id="GO:0008270">
    <property type="term" value="F:zinc ion binding"/>
    <property type="evidence" value="ECO:0007669"/>
    <property type="project" value="InterPro"/>
</dbReference>
<evidence type="ECO:0000256" key="5">
    <source>
        <dbReference type="ARBA" id="ARBA00076752"/>
    </source>
</evidence>
<dbReference type="PANTHER" id="PTHR46015:SF1">
    <property type="entry name" value="HOMOCYSTEINE S-METHYLTRANSFERASE-LIKE ISOFORM 1"/>
    <property type="match status" value="1"/>
</dbReference>
<keyword evidence="1 7" id="KW-0489">Methyltransferase</keyword>
<evidence type="ECO:0000256" key="3">
    <source>
        <dbReference type="ARBA" id="ARBA00022723"/>
    </source>
</evidence>
<dbReference type="FunFam" id="3.20.20.330:FF:000002">
    <property type="entry name" value="Homocysteine S-methyltransferase"/>
    <property type="match status" value="1"/>
</dbReference>
<dbReference type="InterPro" id="IPR036589">
    <property type="entry name" value="HCY_dom_sf"/>
</dbReference>
<evidence type="ECO:0000256" key="2">
    <source>
        <dbReference type="ARBA" id="ARBA00022679"/>
    </source>
</evidence>
<feature type="binding site" evidence="7">
    <location>
        <position position="299"/>
    </location>
    <ligand>
        <name>Zn(2+)</name>
        <dbReference type="ChEBI" id="CHEBI:29105"/>
    </ligand>
</feature>
<organism evidence="9 10">
    <name type="scientific">Enterococcus cecorum DSM 20682 = ATCC 43198</name>
    <dbReference type="NCBI Taxonomy" id="1121864"/>
    <lineage>
        <taxon>Bacteria</taxon>
        <taxon>Bacillati</taxon>
        <taxon>Bacillota</taxon>
        <taxon>Bacilli</taxon>
        <taxon>Lactobacillales</taxon>
        <taxon>Enterococcaceae</taxon>
        <taxon>Enterococcus</taxon>
    </lineage>
</organism>
<evidence type="ECO:0000256" key="7">
    <source>
        <dbReference type="PROSITE-ProRule" id="PRU00333"/>
    </source>
</evidence>
<dbReference type="GO" id="GO:0009086">
    <property type="term" value="P:methionine biosynthetic process"/>
    <property type="evidence" value="ECO:0007669"/>
    <property type="project" value="InterPro"/>
</dbReference>
<dbReference type="RefSeq" id="WP_016252040.1">
    <property type="nucleotide sequence ID" value="NZ_ASWI01000004.1"/>
</dbReference>
<dbReference type="GO" id="GO:0033528">
    <property type="term" value="P:S-methylmethionine cycle"/>
    <property type="evidence" value="ECO:0007669"/>
    <property type="project" value="TreeGrafter"/>
</dbReference>
<comment type="caution">
    <text evidence="9">The sequence shown here is derived from an EMBL/GenBank/DDBJ whole genome shotgun (WGS) entry which is preliminary data.</text>
</comment>
<dbReference type="NCBIfam" id="NF007020">
    <property type="entry name" value="PRK09485.1"/>
    <property type="match status" value="1"/>
</dbReference>
<dbReference type="OrthoDB" id="9803687at2"/>
<reference evidence="9 10" key="1">
    <citation type="submission" date="2013-10" db="EMBL/GenBank/DDBJ databases">
        <title>The Genome Sequence of Enterococcus cecorum DSM 20682 (= ATCC 43198) (Illumina assembly).</title>
        <authorList>
            <consortium name="The Broad Institute Genomics Platform"/>
            <consortium name="The Broad Institute Genome Sequencing Center for Infectious Disease"/>
            <person name="Earl A."/>
            <person name="Russ C."/>
            <person name="Gilmore M."/>
            <person name="Surin D."/>
            <person name="Walker B."/>
            <person name="Young S."/>
            <person name="Zeng Q."/>
            <person name="Gargeya S."/>
            <person name="Fitzgerald M."/>
            <person name="Haas B."/>
            <person name="Abouelleil A."/>
            <person name="Allen A.W."/>
            <person name="Alvarado L."/>
            <person name="Arachchi H.M."/>
            <person name="Berlin A.M."/>
            <person name="Chapman S.B."/>
            <person name="Gainer-Dewar J."/>
            <person name="Goldberg J."/>
            <person name="Griggs A."/>
            <person name="Gujja S."/>
            <person name="Hansen M."/>
            <person name="Howarth C."/>
            <person name="Imamovic A."/>
            <person name="Ireland A."/>
            <person name="Larimer J."/>
            <person name="McCowan C."/>
            <person name="Murphy C."/>
            <person name="Pearson M."/>
            <person name="Poon T.W."/>
            <person name="Priest M."/>
            <person name="Roberts A."/>
            <person name="Saif S."/>
            <person name="Shea T."/>
            <person name="Sisk P."/>
            <person name="Sykes S."/>
            <person name="Wortman J."/>
            <person name="Nusbaum C."/>
            <person name="Birren B."/>
        </authorList>
    </citation>
    <scope>NUCLEOTIDE SEQUENCE [LARGE SCALE GENOMIC DNA]</scope>
    <source>
        <strain evidence="9 10">ATCC 43198</strain>
    </source>
</reference>
<dbReference type="eggNOG" id="COG2040">
    <property type="taxonomic scope" value="Bacteria"/>
</dbReference>
<dbReference type="Gene3D" id="3.20.20.330">
    <property type="entry name" value="Homocysteine-binding-like domain"/>
    <property type="match status" value="1"/>
</dbReference>
<dbReference type="AlphaFoldDB" id="S1R5B1"/>
<dbReference type="PROSITE" id="PS50970">
    <property type="entry name" value="HCY"/>
    <property type="match status" value="1"/>
</dbReference>
<dbReference type="PANTHER" id="PTHR46015">
    <property type="entry name" value="ZGC:172121"/>
    <property type="match status" value="1"/>
</dbReference>
<gene>
    <name evidence="9" type="ORF">OMO_00368</name>
</gene>
<dbReference type="InterPro" id="IPR017226">
    <property type="entry name" value="BHMT-like"/>
</dbReference>
<dbReference type="EMBL" id="AHYS01000001">
    <property type="protein sequence ID" value="ESK62719.1"/>
    <property type="molecule type" value="Genomic_DNA"/>
</dbReference>
<feature type="binding site" evidence="6 7">
    <location>
        <position position="233"/>
    </location>
    <ligand>
        <name>Zn(2+)</name>
        <dbReference type="ChEBI" id="CHEBI:29105"/>
    </ligand>
</feature>
<sequence>MGRLKELLAQKQILVLHGPLGTELEAMGYDVSGKLWSAKYLLEKPEVIQELHEIYLNNGSNILTTSTYQATIPGLEAAGLNPEQAADIICLTVQLAHQARDNYWQNLSDEQKTQTIYPLISGDVGPYAAYLADGSEYNGQYGKVSLQELKDFHRPRIQLFLEQEVDMLALETIPNRLEVQALTELLSEEFPQVEAYMSFTAQETGKITDGTSLKDVITLVEDCTQILAVGFNCTQPRLYDELLQELRTLTTKPLVTYPNSGETYDGATQTWHYSHEGEGSLVEQSLNWIHLGAQIVGGCCRTRPAEIAALAQAVRKQNE</sequence>
<feature type="binding site" evidence="7">
    <location>
        <position position="300"/>
    </location>
    <ligand>
        <name>Zn(2+)</name>
        <dbReference type="ChEBI" id="CHEBI:29105"/>
    </ligand>
</feature>
<feature type="domain" description="Hcy-binding" evidence="8">
    <location>
        <begin position="2"/>
        <end position="314"/>
    </location>
</feature>
<dbReference type="HOGENOM" id="CLU_004914_3_2_9"/>
<dbReference type="SUPFAM" id="SSF82282">
    <property type="entry name" value="Homocysteine S-methyltransferase"/>
    <property type="match status" value="1"/>
</dbReference>
<dbReference type="GO" id="GO:0032259">
    <property type="term" value="P:methylation"/>
    <property type="evidence" value="ECO:0007669"/>
    <property type="project" value="UniProtKB-KW"/>
</dbReference>
<dbReference type="STRING" id="44008.GCA_001318175_00739"/>
<dbReference type="GeneID" id="60871531"/>
<evidence type="ECO:0000256" key="6">
    <source>
        <dbReference type="PIRSR" id="PIRSR037505-2"/>
    </source>
</evidence>
<dbReference type="PIRSF" id="PIRSF037505">
    <property type="entry name" value="Betaine_HMT"/>
    <property type="match status" value="1"/>
</dbReference>
<proteinExistence type="predicted"/>
<dbReference type="Pfam" id="PF02574">
    <property type="entry name" value="S-methyl_trans"/>
    <property type="match status" value="1"/>
</dbReference>
<evidence type="ECO:0000256" key="4">
    <source>
        <dbReference type="ARBA" id="ARBA00022833"/>
    </source>
</evidence>
<evidence type="ECO:0000256" key="1">
    <source>
        <dbReference type="ARBA" id="ARBA00022603"/>
    </source>
</evidence>
<dbReference type="PATRIC" id="fig|1121864.4.peg.1900"/>
<dbReference type="GO" id="GO:0008898">
    <property type="term" value="F:S-adenosylmethionine-homocysteine S-methyltransferase activity"/>
    <property type="evidence" value="ECO:0007669"/>
    <property type="project" value="TreeGrafter"/>
</dbReference>
<keyword evidence="10" id="KW-1185">Reference proteome</keyword>
<dbReference type="Proteomes" id="UP000017415">
    <property type="component" value="Unassembled WGS sequence"/>
</dbReference>
<keyword evidence="2 7" id="KW-0808">Transferase</keyword>
<evidence type="ECO:0000259" key="8">
    <source>
        <dbReference type="PROSITE" id="PS50970"/>
    </source>
</evidence>
<evidence type="ECO:0000313" key="10">
    <source>
        <dbReference type="Proteomes" id="UP000017415"/>
    </source>
</evidence>
<protein>
    <recommendedName>
        <fullName evidence="5">S-methylmethionine:homocysteine methyltransferase</fullName>
    </recommendedName>
</protein>
<accession>S1R5B1</accession>
<dbReference type="InterPro" id="IPR051486">
    <property type="entry name" value="Hcy_S-methyltransferase"/>
</dbReference>
<name>S1R5B1_9ENTE</name>
<comment type="cofactor">
    <cofactor evidence="6">
        <name>Zn(2+)</name>
        <dbReference type="ChEBI" id="CHEBI:29105"/>
    </cofactor>
    <text evidence="6">Binds 1 zinc ion per subunit.</text>
</comment>
<evidence type="ECO:0000313" key="9">
    <source>
        <dbReference type="EMBL" id="ESK62719.1"/>
    </source>
</evidence>
<keyword evidence="4 6" id="KW-0862">Zinc</keyword>
<dbReference type="InterPro" id="IPR003726">
    <property type="entry name" value="HCY_dom"/>
</dbReference>
<keyword evidence="3 6" id="KW-0479">Metal-binding</keyword>